<dbReference type="InterPro" id="IPR052986">
    <property type="entry name" value="VLIG_GTPase"/>
</dbReference>
<dbReference type="PANTHER" id="PTHR14819">
    <property type="entry name" value="GTP-BINDING"/>
    <property type="match status" value="1"/>
</dbReference>
<dbReference type="PANTHER" id="PTHR14819:SF25">
    <property type="entry name" value="CHROMOSOME UNDETERMINED SCAFFOLD_52, WHOLE GENOME SHOTGUN SEQUENCE"/>
    <property type="match status" value="1"/>
</dbReference>
<organism evidence="2">
    <name type="scientific">Notodromas monacha</name>
    <dbReference type="NCBI Taxonomy" id="399045"/>
    <lineage>
        <taxon>Eukaryota</taxon>
        <taxon>Metazoa</taxon>
        <taxon>Ecdysozoa</taxon>
        <taxon>Arthropoda</taxon>
        <taxon>Crustacea</taxon>
        <taxon>Oligostraca</taxon>
        <taxon>Ostracoda</taxon>
        <taxon>Podocopa</taxon>
        <taxon>Podocopida</taxon>
        <taxon>Cypridocopina</taxon>
        <taxon>Cypridoidea</taxon>
        <taxon>Cyprididae</taxon>
        <taxon>Notodromas</taxon>
    </lineage>
</organism>
<accession>A0A7R9BQD4</accession>
<dbReference type="GO" id="GO:0005525">
    <property type="term" value="F:GTP binding"/>
    <property type="evidence" value="ECO:0007669"/>
    <property type="project" value="InterPro"/>
</dbReference>
<dbReference type="OrthoDB" id="8432505at2759"/>
<dbReference type="InterPro" id="IPR030383">
    <property type="entry name" value="G_VLIG_dom"/>
</dbReference>
<dbReference type="EMBL" id="OA883726">
    <property type="protein sequence ID" value="CAD7279556.1"/>
    <property type="molecule type" value="Genomic_DNA"/>
</dbReference>
<evidence type="ECO:0000313" key="3">
    <source>
        <dbReference type="Proteomes" id="UP000678499"/>
    </source>
</evidence>
<protein>
    <recommendedName>
        <fullName evidence="1">VLIG-type G domain-containing protein</fullName>
    </recommendedName>
</protein>
<dbReference type="SUPFAM" id="SSF52540">
    <property type="entry name" value="P-loop containing nucleoside triphosphate hydrolases"/>
    <property type="match status" value="1"/>
</dbReference>
<feature type="domain" description="VLIG-type G" evidence="1">
    <location>
        <begin position="39"/>
        <end position="289"/>
    </location>
</feature>
<gene>
    <name evidence="2" type="ORF">NMOB1V02_LOCUS7225</name>
</gene>
<dbReference type="PROSITE" id="PS51717">
    <property type="entry name" value="G_VLIG"/>
    <property type="match status" value="1"/>
</dbReference>
<proteinExistence type="predicted"/>
<reference evidence="2" key="1">
    <citation type="submission" date="2020-11" db="EMBL/GenBank/DDBJ databases">
        <authorList>
            <person name="Tran Van P."/>
        </authorList>
    </citation>
    <scope>NUCLEOTIDE SEQUENCE</scope>
</reference>
<dbReference type="Proteomes" id="UP000678499">
    <property type="component" value="Unassembled WGS sequence"/>
</dbReference>
<dbReference type="AlphaFoldDB" id="A0A7R9BQD4"/>
<dbReference type="EMBL" id="CAJPEX010001689">
    <property type="protein sequence ID" value="CAG0919708.1"/>
    <property type="molecule type" value="Genomic_DNA"/>
</dbReference>
<dbReference type="InterPro" id="IPR027417">
    <property type="entry name" value="P-loop_NTPase"/>
</dbReference>
<evidence type="ECO:0000313" key="2">
    <source>
        <dbReference type="EMBL" id="CAD7279556.1"/>
    </source>
</evidence>
<sequence>MAELLLQGFPIELLDGDAENIPVRWITDVLTAVDQTDRAKNIRVLSVLGVQSSGKSTLLNVMFGSNFEVKGGRCTKGVFMQFLPNTAKRTEDDFDHLVVLDTEGLRSPEKDSMFGDGESREHGDNILATFSTGVAHNTIFNVKGEGVTTDMKNILSMVVLSFVSNTKVKLSPSLTVVHQNVSDPDEAYNNGEAYERLEKILDQLTELATREEHVRLRRFREVIPFDPPQDVFYFPGLLAGGKKNFVETATADYGESATALKDTILARFKATPEKTWTLTEFSNHVASLWSYILSKSYALNFQNVFELSKNNLMEQVLHLLKLDADDQVANEVANWRHEIVEQGISENSFPILLEKVDLFFANLKNLFCEELIKTRISEIKPKLDMGEYLKRLQKNLHLFLDDKCMQTRLRLQKEMTLQSIHNKRSDLFKVLFESFHEELSQRAFLDASGEFPDVEKTKKWCHDYIQDVFTKNQELMPSQSSPEEIWEQLRQAMERSSNLPQDVSQRINATLINSGEDVVLTTHHQQMAIQKVLESCDKIALDWLETRDFAATVSALWATLDRIKSSEMSMDETSEAMVHITRKAAFALHKEACNEYEAYKQQWNDLSADMWAQLELSYFGAKQDAVNAKKFAAKLQDALQNHVGHYAARQAMIKMRYIPNFRSTANFNRMIMIKLITENMPIHRVMSFLENPDLLRRQVLEEALRHEMFNNDGAVKSNTSLELQGVLRKIASFLHEFAEQGISVWIRNSQEKYAFHTTPTLVFEKNSMRAFANIFNSQRMTYYPVSIRGLQNCTIDDMGGFLSYLQYELQPILDTLLNNLTAEDAPYGWWRTSDDPIEGLLESLSGCRVRCPFCGIQCESNHMEQDGILHESLLHVPIMLSIYRQGTADPASKQIMNCCELVSTKTIIYIDGKRIKASRYKEMISDWIIRQQSWRDGSNFWKIFLSRKHVELRKHGRLAKKTKIPKRWKLLDTRDVLHDISSGIIT</sequence>
<evidence type="ECO:0000259" key="1">
    <source>
        <dbReference type="PROSITE" id="PS51717"/>
    </source>
</evidence>
<keyword evidence="3" id="KW-1185">Reference proteome</keyword>
<dbReference type="Gene3D" id="3.40.50.300">
    <property type="entry name" value="P-loop containing nucleotide triphosphate hydrolases"/>
    <property type="match status" value="1"/>
</dbReference>
<dbReference type="Pfam" id="PF25683">
    <property type="entry name" value="URGCP_GTPase"/>
    <property type="match status" value="1"/>
</dbReference>
<name>A0A7R9BQD4_9CRUS</name>